<keyword evidence="2 4" id="KW-0238">DNA-binding</keyword>
<evidence type="ECO:0000256" key="1">
    <source>
        <dbReference type="ARBA" id="ARBA00023015"/>
    </source>
</evidence>
<dbReference type="PRINTS" id="PR00455">
    <property type="entry name" value="HTHTETR"/>
</dbReference>
<dbReference type="GO" id="GO:0003677">
    <property type="term" value="F:DNA binding"/>
    <property type="evidence" value="ECO:0007669"/>
    <property type="project" value="UniProtKB-UniRule"/>
</dbReference>
<dbReference type="Pfam" id="PF00440">
    <property type="entry name" value="TetR_N"/>
    <property type="match status" value="1"/>
</dbReference>
<evidence type="ECO:0000256" key="2">
    <source>
        <dbReference type="ARBA" id="ARBA00023125"/>
    </source>
</evidence>
<reference evidence="6 7" key="1">
    <citation type="submission" date="2018-01" db="EMBL/GenBank/DDBJ databases">
        <title>The whole genome sequencing and assembly of Halobacillus litoralis ERB031 strain.</title>
        <authorList>
            <person name="Lee S.-J."/>
            <person name="Park M.-K."/>
            <person name="Kim J.-Y."/>
            <person name="Lee Y.-J."/>
            <person name="Yi H."/>
            <person name="Bahn Y.-S."/>
            <person name="Kim J.F."/>
            <person name="Lee D.-W."/>
        </authorList>
    </citation>
    <scope>NUCLEOTIDE SEQUENCE [LARGE SCALE GENOMIC DNA]</scope>
    <source>
        <strain evidence="6 7">ERB 031</strain>
    </source>
</reference>
<dbReference type="PANTHER" id="PTHR47506:SF3">
    <property type="entry name" value="HTH-TYPE TRANSCRIPTIONAL REGULATOR LMRA"/>
    <property type="match status" value="1"/>
</dbReference>
<dbReference type="KEGG" id="hli:HLI_12375"/>
<dbReference type="OrthoDB" id="9814200at2"/>
<evidence type="ECO:0000313" key="6">
    <source>
        <dbReference type="EMBL" id="QAS52934.1"/>
    </source>
</evidence>
<keyword evidence="1" id="KW-0805">Transcription regulation</keyword>
<accession>A0A410MDY6</accession>
<name>A0A410MDY6_9BACI</name>
<dbReference type="Gene3D" id="1.10.357.10">
    <property type="entry name" value="Tetracycline Repressor, domain 2"/>
    <property type="match status" value="1"/>
</dbReference>
<evidence type="ECO:0000256" key="3">
    <source>
        <dbReference type="ARBA" id="ARBA00023163"/>
    </source>
</evidence>
<dbReference type="AlphaFoldDB" id="A0A410MDY6"/>
<dbReference type="InterPro" id="IPR036271">
    <property type="entry name" value="Tet_transcr_reg_TetR-rel_C_sf"/>
</dbReference>
<gene>
    <name evidence="6" type="ORF">HLI_12375</name>
</gene>
<dbReference type="InterPro" id="IPR001647">
    <property type="entry name" value="HTH_TetR"/>
</dbReference>
<dbReference type="PROSITE" id="PS50977">
    <property type="entry name" value="HTH_TETR_2"/>
    <property type="match status" value="1"/>
</dbReference>
<organism evidence="6 7">
    <name type="scientific">Halobacillus litoralis</name>
    <dbReference type="NCBI Taxonomy" id="45668"/>
    <lineage>
        <taxon>Bacteria</taxon>
        <taxon>Bacillati</taxon>
        <taxon>Bacillota</taxon>
        <taxon>Bacilli</taxon>
        <taxon>Bacillales</taxon>
        <taxon>Bacillaceae</taxon>
        <taxon>Halobacillus</taxon>
    </lineage>
</organism>
<dbReference type="RefSeq" id="WP_128525211.1">
    <property type="nucleotide sequence ID" value="NZ_CP026118.1"/>
</dbReference>
<sequence>MSKQDEVSQKIIDKSLRLFNTNGIHTTSIQDIMNETGLPKGAIYRRFKNKDEIVLASYAKAGLIIDSFMRESIENKNTVTEKVMAISNIYLDAVDNPPIEGGCPMLNTAIESDSNFPELKTMMAEAFQQMILFVESLLREGIENGEYTTEMEPRSLASHLLSSMEGAIMTSRLSLSNEYVEHTIKYTERLLATYTK</sequence>
<evidence type="ECO:0000313" key="7">
    <source>
        <dbReference type="Proteomes" id="UP000287756"/>
    </source>
</evidence>
<evidence type="ECO:0000259" key="5">
    <source>
        <dbReference type="PROSITE" id="PS50977"/>
    </source>
</evidence>
<dbReference type="Pfam" id="PF16925">
    <property type="entry name" value="TetR_C_13"/>
    <property type="match status" value="1"/>
</dbReference>
<proteinExistence type="predicted"/>
<dbReference type="EMBL" id="CP026118">
    <property type="protein sequence ID" value="QAS52934.1"/>
    <property type="molecule type" value="Genomic_DNA"/>
</dbReference>
<dbReference type="InterPro" id="IPR009057">
    <property type="entry name" value="Homeodomain-like_sf"/>
</dbReference>
<feature type="domain" description="HTH tetR-type" evidence="5">
    <location>
        <begin position="5"/>
        <end position="65"/>
    </location>
</feature>
<keyword evidence="3" id="KW-0804">Transcription</keyword>
<dbReference type="SUPFAM" id="SSF46689">
    <property type="entry name" value="Homeodomain-like"/>
    <property type="match status" value="1"/>
</dbReference>
<dbReference type="InterPro" id="IPR011075">
    <property type="entry name" value="TetR_C"/>
</dbReference>
<evidence type="ECO:0000256" key="4">
    <source>
        <dbReference type="PROSITE-ProRule" id="PRU00335"/>
    </source>
</evidence>
<protein>
    <submittedName>
        <fullName evidence="6">TetR family transcriptional regulator</fullName>
    </submittedName>
</protein>
<dbReference type="SUPFAM" id="SSF48498">
    <property type="entry name" value="Tetracyclin repressor-like, C-terminal domain"/>
    <property type="match status" value="1"/>
</dbReference>
<feature type="DNA-binding region" description="H-T-H motif" evidence="4">
    <location>
        <begin position="28"/>
        <end position="47"/>
    </location>
</feature>
<dbReference type="Proteomes" id="UP000287756">
    <property type="component" value="Chromosome"/>
</dbReference>
<dbReference type="PANTHER" id="PTHR47506">
    <property type="entry name" value="TRANSCRIPTIONAL REGULATORY PROTEIN"/>
    <property type="match status" value="1"/>
</dbReference>